<sequence length="231" mass="24767">MTSNPRPVSRAIVVLMFVLGSLLASSTASAEGPATPPAIRLYGADLDEIRQLVLDSAAHRGWSIVSIEPDGATLEQTLETQAPVLGLDRPADILVRVEAEFIPDGADIVVRVQATQIDSPGSTAERTTDVTDRYRANLMNALRSLQTRWASRATVPDPPAAPEPTSTAGQPRLGTWAYYAERYAERQGCELGDEGAVLVSAGVDTEIHRVTCRGGRTVLVRCRYGDCTAAH</sequence>
<feature type="chain" id="PRO_5003943532" evidence="1">
    <location>
        <begin position="31"/>
        <end position="231"/>
    </location>
</feature>
<feature type="signal peptide" evidence="1">
    <location>
        <begin position="1"/>
        <end position="30"/>
    </location>
</feature>
<name>L0GY78_9GAMM</name>
<accession>L0GY78</accession>
<evidence type="ECO:0000256" key="1">
    <source>
        <dbReference type="SAM" id="SignalP"/>
    </source>
</evidence>
<dbReference type="KEGG" id="tmb:Thimo_1474"/>
<proteinExistence type="predicted"/>
<protein>
    <submittedName>
        <fullName evidence="2">Uncharacterized protein</fullName>
    </submittedName>
</protein>
<dbReference type="AlphaFoldDB" id="L0GY78"/>
<evidence type="ECO:0000313" key="2">
    <source>
        <dbReference type="EMBL" id="AGA90264.1"/>
    </source>
</evidence>
<dbReference type="STRING" id="765912.Thimo_1474"/>
<dbReference type="PATRIC" id="fig|765912.4.peg.1439"/>
<keyword evidence="1" id="KW-0732">Signal</keyword>
<gene>
    <name evidence="2" type="ORF">Thimo_1474</name>
</gene>
<keyword evidence="3" id="KW-1185">Reference proteome</keyword>
<evidence type="ECO:0000313" key="3">
    <source>
        <dbReference type="Proteomes" id="UP000010816"/>
    </source>
</evidence>
<organism evidence="2 3">
    <name type="scientific">Thioflavicoccus mobilis 8321</name>
    <dbReference type="NCBI Taxonomy" id="765912"/>
    <lineage>
        <taxon>Bacteria</taxon>
        <taxon>Pseudomonadati</taxon>
        <taxon>Pseudomonadota</taxon>
        <taxon>Gammaproteobacteria</taxon>
        <taxon>Chromatiales</taxon>
        <taxon>Chromatiaceae</taxon>
        <taxon>Thioflavicoccus</taxon>
    </lineage>
</organism>
<dbReference type="eggNOG" id="ENOG5032PZR">
    <property type="taxonomic scope" value="Bacteria"/>
</dbReference>
<dbReference type="EMBL" id="CP003051">
    <property type="protein sequence ID" value="AGA90264.1"/>
    <property type="molecule type" value="Genomic_DNA"/>
</dbReference>
<dbReference type="Proteomes" id="UP000010816">
    <property type="component" value="Chromosome"/>
</dbReference>
<dbReference type="HOGENOM" id="CLU_1199347_0_0_6"/>
<reference evidence="2 3" key="1">
    <citation type="submission" date="2011-09" db="EMBL/GenBank/DDBJ databases">
        <title>Complete sequence of chromosome of Thioflavicoccus mobilis 8321.</title>
        <authorList>
            <consortium name="US DOE Joint Genome Institute"/>
            <person name="Lucas S."/>
            <person name="Han J."/>
            <person name="Lapidus A."/>
            <person name="Cheng J.-F."/>
            <person name="Goodwin L."/>
            <person name="Pitluck S."/>
            <person name="Peters L."/>
            <person name="Ovchinnikova G."/>
            <person name="Lu M."/>
            <person name="Detter J.C."/>
            <person name="Han C."/>
            <person name="Tapia R."/>
            <person name="Land M."/>
            <person name="Hauser L."/>
            <person name="Kyrpides N."/>
            <person name="Ivanova N."/>
            <person name="Pagani I."/>
            <person name="Vogl K."/>
            <person name="Liu Z."/>
            <person name="Imhoff J."/>
            <person name="Thiel V."/>
            <person name="Frigaard N.-U."/>
            <person name="Bryant D."/>
            <person name="Woyke T."/>
        </authorList>
    </citation>
    <scope>NUCLEOTIDE SEQUENCE [LARGE SCALE GENOMIC DNA]</scope>
    <source>
        <strain evidence="2 3">8321</strain>
    </source>
</reference>